<dbReference type="InterPro" id="IPR036259">
    <property type="entry name" value="MFS_trans_sf"/>
</dbReference>
<feature type="transmembrane region" description="Helical" evidence="7">
    <location>
        <begin position="255"/>
        <end position="274"/>
    </location>
</feature>
<feature type="transmembrane region" description="Helical" evidence="7">
    <location>
        <begin position="224"/>
        <end position="249"/>
    </location>
</feature>
<feature type="transmembrane region" description="Helical" evidence="7">
    <location>
        <begin position="375"/>
        <end position="395"/>
    </location>
</feature>
<evidence type="ECO:0000256" key="5">
    <source>
        <dbReference type="ARBA" id="ARBA00022989"/>
    </source>
</evidence>
<evidence type="ECO:0000256" key="4">
    <source>
        <dbReference type="ARBA" id="ARBA00022692"/>
    </source>
</evidence>
<keyword evidence="4 7" id="KW-0812">Transmembrane</keyword>
<feature type="transmembrane region" description="Helical" evidence="7">
    <location>
        <begin position="313"/>
        <end position="331"/>
    </location>
</feature>
<dbReference type="PRINTS" id="PR01988">
    <property type="entry name" value="EXPORTERBACE"/>
</dbReference>
<protein>
    <submittedName>
        <fullName evidence="8">MFS transporter</fullName>
    </submittedName>
</protein>
<dbReference type="InterPro" id="IPR010290">
    <property type="entry name" value="TM_effector"/>
</dbReference>
<gene>
    <name evidence="8" type="ORF">J1792_26925</name>
</gene>
<dbReference type="SUPFAM" id="SSF103473">
    <property type="entry name" value="MFS general substrate transporter"/>
    <property type="match status" value="1"/>
</dbReference>
<dbReference type="RefSeq" id="WP_086574252.1">
    <property type="nucleotide sequence ID" value="NZ_JAFMOF010000004.1"/>
</dbReference>
<dbReference type="CDD" id="cd06173">
    <property type="entry name" value="MFS_MefA_like"/>
    <property type="match status" value="1"/>
</dbReference>
<dbReference type="Proteomes" id="UP000664781">
    <property type="component" value="Unassembled WGS sequence"/>
</dbReference>
<evidence type="ECO:0000256" key="2">
    <source>
        <dbReference type="ARBA" id="ARBA00022448"/>
    </source>
</evidence>
<dbReference type="PANTHER" id="PTHR23513">
    <property type="entry name" value="INTEGRAL MEMBRANE EFFLUX PROTEIN-RELATED"/>
    <property type="match status" value="1"/>
</dbReference>
<evidence type="ECO:0000256" key="7">
    <source>
        <dbReference type="SAM" id="Phobius"/>
    </source>
</evidence>
<dbReference type="Gene3D" id="1.20.1250.20">
    <property type="entry name" value="MFS general substrate transporter like domains"/>
    <property type="match status" value="1"/>
</dbReference>
<keyword evidence="5 7" id="KW-1133">Transmembrane helix</keyword>
<dbReference type="Pfam" id="PF05977">
    <property type="entry name" value="MFS_3"/>
    <property type="match status" value="1"/>
</dbReference>
<proteinExistence type="predicted"/>
<comment type="subcellular location">
    <subcellularLocation>
        <location evidence="1">Cell membrane</location>
        <topology evidence="1">Multi-pass membrane protein</topology>
    </subcellularLocation>
</comment>
<feature type="transmembrane region" description="Helical" evidence="7">
    <location>
        <begin position="35"/>
        <end position="57"/>
    </location>
</feature>
<keyword evidence="3" id="KW-1003">Cell membrane</keyword>
<sequence>MSYLRLLRQRSVLVLWLAQSLSVLGDRLYALSVMWVVYAATGSASLMGLVAVVESLPYVVLGTAGRHAVARFSTFGRLAWVDAARALVAVTLPFLWSPDAPGVALLLVGVLLLGTLGALFDPNLGALVPDLVEPARVQQVTGLFDLTGRIARIAGPASIGLLLLVVSEVQLFALNGVTFAVSAVALGWLARRYAMTAGGEEADRPGGARPSARAWPTIRAHPRVGLAIGLHGVALFCSAVTAVGMPALLADRYGAGAAVYGLVTAAVGVGALLGNPLASNRRSSGWMGIYCAAWVVQGVATGCMGLVRSLPVLVLLAGVTGLVTPATSVTLRARLGAFAPAERLRLMSVDQTLIRAGGTAGMLLLPFLVDASPRGAFVVGGVIVAGSALGALLVASQVLRPDSALPAQTAARGRTVVAE</sequence>
<reference evidence="8" key="1">
    <citation type="submission" date="2021-03" db="EMBL/GenBank/DDBJ databases">
        <title>Streptomyces strains.</title>
        <authorList>
            <person name="Lund M.B."/>
            <person name="Toerring T."/>
        </authorList>
    </citation>
    <scope>NUCLEOTIDE SEQUENCE</scope>
    <source>
        <strain evidence="8">JCM 4242</strain>
    </source>
</reference>
<feature type="transmembrane region" description="Helical" evidence="7">
    <location>
        <begin position="102"/>
        <end position="120"/>
    </location>
</feature>
<keyword evidence="9" id="KW-1185">Reference proteome</keyword>
<feature type="transmembrane region" description="Helical" evidence="7">
    <location>
        <begin position="286"/>
        <end position="307"/>
    </location>
</feature>
<organism evidence="8 9">
    <name type="scientific">Streptomyces triculaminicus</name>
    <dbReference type="NCBI Taxonomy" id="2816232"/>
    <lineage>
        <taxon>Bacteria</taxon>
        <taxon>Bacillati</taxon>
        <taxon>Actinomycetota</taxon>
        <taxon>Actinomycetes</taxon>
        <taxon>Kitasatosporales</taxon>
        <taxon>Streptomycetaceae</taxon>
        <taxon>Streptomyces</taxon>
    </lineage>
</organism>
<dbReference type="AlphaFoldDB" id="A0A939FUH9"/>
<feature type="transmembrane region" description="Helical" evidence="7">
    <location>
        <begin position="78"/>
        <end position="96"/>
    </location>
</feature>
<name>A0A939FUH9_9ACTN</name>
<dbReference type="GO" id="GO:0005886">
    <property type="term" value="C:plasma membrane"/>
    <property type="evidence" value="ECO:0007669"/>
    <property type="project" value="UniProtKB-SubCell"/>
</dbReference>
<evidence type="ECO:0000313" key="9">
    <source>
        <dbReference type="Proteomes" id="UP000664781"/>
    </source>
</evidence>
<keyword evidence="6 7" id="KW-0472">Membrane</keyword>
<keyword evidence="2" id="KW-0813">Transport</keyword>
<feature type="transmembrane region" description="Helical" evidence="7">
    <location>
        <begin position="352"/>
        <end position="369"/>
    </location>
</feature>
<dbReference type="PANTHER" id="PTHR23513:SF11">
    <property type="entry name" value="STAPHYLOFERRIN A TRANSPORTER"/>
    <property type="match status" value="1"/>
</dbReference>
<evidence type="ECO:0000313" key="8">
    <source>
        <dbReference type="EMBL" id="MBO0656275.1"/>
    </source>
</evidence>
<dbReference type="InterPro" id="IPR022324">
    <property type="entry name" value="Bacilysin_exporter_BacE_put"/>
</dbReference>
<evidence type="ECO:0000256" key="1">
    <source>
        <dbReference type="ARBA" id="ARBA00004651"/>
    </source>
</evidence>
<accession>A0A939FUH9</accession>
<dbReference type="EMBL" id="JAFMOF010000004">
    <property type="protein sequence ID" value="MBO0656275.1"/>
    <property type="molecule type" value="Genomic_DNA"/>
</dbReference>
<evidence type="ECO:0000256" key="3">
    <source>
        <dbReference type="ARBA" id="ARBA00022475"/>
    </source>
</evidence>
<comment type="caution">
    <text evidence="8">The sequence shown here is derived from an EMBL/GenBank/DDBJ whole genome shotgun (WGS) entry which is preliminary data.</text>
</comment>
<evidence type="ECO:0000256" key="6">
    <source>
        <dbReference type="ARBA" id="ARBA00023136"/>
    </source>
</evidence>
<feature type="transmembrane region" description="Helical" evidence="7">
    <location>
        <begin position="172"/>
        <end position="190"/>
    </location>
</feature>